<comment type="catalytic activity">
    <reaction evidence="10">
        <text>7,8-dihydroneopterin 3'-triphosphate + H2O = 6-carboxy-5,6,7,8-tetrahydropterin + triphosphate + acetaldehyde + 2 H(+)</text>
        <dbReference type="Rhea" id="RHEA:27966"/>
        <dbReference type="ChEBI" id="CHEBI:15343"/>
        <dbReference type="ChEBI" id="CHEBI:15377"/>
        <dbReference type="ChEBI" id="CHEBI:15378"/>
        <dbReference type="ChEBI" id="CHEBI:18036"/>
        <dbReference type="ChEBI" id="CHEBI:58462"/>
        <dbReference type="ChEBI" id="CHEBI:61032"/>
        <dbReference type="EC" id="4.1.2.50"/>
    </reaction>
</comment>
<comment type="pathway">
    <text evidence="2">Purine metabolism; 7-cyano-7-deazaguanine biosynthesis.</text>
</comment>
<evidence type="ECO:0000256" key="9">
    <source>
        <dbReference type="ARBA" id="ARBA00031449"/>
    </source>
</evidence>
<proteinExistence type="inferred from homology"/>
<evidence type="ECO:0000256" key="3">
    <source>
        <dbReference type="ARBA" id="ARBA00008900"/>
    </source>
</evidence>
<keyword evidence="7" id="KW-0862">Zinc</keyword>
<dbReference type="Gene3D" id="3.30.479.10">
    <property type="entry name" value="6-pyruvoyl tetrahydropterin synthase/QueD"/>
    <property type="match status" value="1"/>
</dbReference>
<evidence type="ECO:0000256" key="7">
    <source>
        <dbReference type="ARBA" id="ARBA00022833"/>
    </source>
</evidence>
<dbReference type="PANTHER" id="PTHR12589">
    <property type="entry name" value="PYRUVOYL TETRAHYDROBIOPTERIN SYNTHASE"/>
    <property type="match status" value="1"/>
</dbReference>
<evidence type="ECO:0000256" key="5">
    <source>
        <dbReference type="ARBA" id="ARBA00018141"/>
    </source>
</evidence>
<dbReference type="RefSeq" id="WP_207856324.1">
    <property type="nucleotide sequence ID" value="NZ_JAFREP010000001.1"/>
</dbReference>
<evidence type="ECO:0000256" key="8">
    <source>
        <dbReference type="ARBA" id="ARBA00023239"/>
    </source>
</evidence>
<comment type="cofactor">
    <cofactor evidence="1">
        <name>Zn(2+)</name>
        <dbReference type="ChEBI" id="CHEBI:29105"/>
    </cofactor>
</comment>
<keyword evidence="8" id="KW-0456">Lyase</keyword>
<gene>
    <name evidence="11" type="ORF">J3U88_01360</name>
</gene>
<keyword evidence="12" id="KW-1185">Reference proteome</keyword>
<evidence type="ECO:0000256" key="1">
    <source>
        <dbReference type="ARBA" id="ARBA00001947"/>
    </source>
</evidence>
<protein>
    <recommendedName>
        <fullName evidence="5">6-carboxy-5,6,7,8-tetrahydropterin synthase</fullName>
        <ecNumber evidence="4">4.1.2.50</ecNumber>
    </recommendedName>
    <alternativeName>
        <fullName evidence="9">Queuosine biosynthesis protein QueD</fullName>
    </alternativeName>
</protein>
<dbReference type="Proteomes" id="UP000664417">
    <property type="component" value="Unassembled WGS sequence"/>
</dbReference>
<dbReference type="AlphaFoldDB" id="A0A8J7Q5N6"/>
<dbReference type="PANTHER" id="PTHR12589:SF7">
    <property type="entry name" value="6-PYRUVOYL TETRAHYDROBIOPTERIN SYNTHASE"/>
    <property type="match status" value="1"/>
</dbReference>
<evidence type="ECO:0000313" key="12">
    <source>
        <dbReference type="Proteomes" id="UP000664417"/>
    </source>
</evidence>
<evidence type="ECO:0000256" key="10">
    <source>
        <dbReference type="ARBA" id="ARBA00048807"/>
    </source>
</evidence>
<keyword evidence="6" id="KW-0479">Metal-binding</keyword>
<sequence>MPKIVFARKVSFHALHHYALPQLSAAQNRAYFGDAAEPHRHLWSVTVWLSGPPAPETGMVVDLPAVDAVLKEQVVARFDGRHINEVDPFFARCQPSTETLADYFAARLAPLLAPAVLEKLRVAEADDLFAEWWR</sequence>
<dbReference type="EMBL" id="JAFREP010000001">
    <property type="protein sequence ID" value="MBO1317089.1"/>
    <property type="molecule type" value="Genomic_DNA"/>
</dbReference>
<dbReference type="InterPro" id="IPR007115">
    <property type="entry name" value="6-PTP_synth/QueD"/>
</dbReference>
<dbReference type="InterPro" id="IPR038418">
    <property type="entry name" value="6-PTP_synth/QueD_sf"/>
</dbReference>
<accession>A0A8J7Q5N6</accession>
<dbReference type="EC" id="4.1.2.50" evidence="4"/>
<evidence type="ECO:0000313" key="11">
    <source>
        <dbReference type="EMBL" id="MBO1317089.1"/>
    </source>
</evidence>
<organism evidence="11 12">
    <name type="scientific">Acanthopleuribacter pedis</name>
    <dbReference type="NCBI Taxonomy" id="442870"/>
    <lineage>
        <taxon>Bacteria</taxon>
        <taxon>Pseudomonadati</taxon>
        <taxon>Acidobacteriota</taxon>
        <taxon>Holophagae</taxon>
        <taxon>Acanthopleuribacterales</taxon>
        <taxon>Acanthopleuribacteraceae</taxon>
        <taxon>Acanthopleuribacter</taxon>
    </lineage>
</organism>
<evidence type="ECO:0000256" key="4">
    <source>
        <dbReference type="ARBA" id="ARBA00012982"/>
    </source>
</evidence>
<dbReference type="GO" id="GO:0070497">
    <property type="term" value="F:6-carboxytetrahydropterin synthase activity"/>
    <property type="evidence" value="ECO:0007669"/>
    <property type="project" value="UniProtKB-EC"/>
</dbReference>
<dbReference type="UniPathway" id="UPA00391"/>
<comment type="similarity">
    <text evidence="3">Belongs to the PTPS family. QueD subfamily.</text>
</comment>
<dbReference type="SUPFAM" id="SSF55620">
    <property type="entry name" value="Tetrahydrobiopterin biosynthesis enzymes-like"/>
    <property type="match status" value="1"/>
</dbReference>
<dbReference type="Pfam" id="PF01242">
    <property type="entry name" value="PTPS"/>
    <property type="match status" value="1"/>
</dbReference>
<name>A0A8J7Q5N6_9BACT</name>
<reference evidence="11" key="1">
    <citation type="submission" date="2021-03" db="EMBL/GenBank/DDBJ databases">
        <authorList>
            <person name="Wang G."/>
        </authorList>
    </citation>
    <scope>NUCLEOTIDE SEQUENCE</scope>
    <source>
        <strain evidence="11">KCTC 12899</strain>
    </source>
</reference>
<evidence type="ECO:0000256" key="2">
    <source>
        <dbReference type="ARBA" id="ARBA00005061"/>
    </source>
</evidence>
<dbReference type="GO" id="GO:0046872">
    <property type="term" value="F:metal ion binding"/>
    <property type="evidence" value="ECO:0007669"/>
    <property type="project" value="UniProtKB-KW"/>
</dbReference>
<evidence type="ECO:0000256" key="6">
    <source>
        <dbReference type="ARBA" id="ARBA00022723"/>
    </source>
</evidence>
<comment type="caution">
    <text evidence="11">The sequence shown here is derived from an EMBL/GenBank/DDBJ whole genome shotgun (WGS) entry which is preliminary data.</text>
</comment>